<evidence type="ECO:0000313" key="1">
    <source>
        <dbReference type="EMBL" id="QJC57353.1"/>
    </source>
</evidence>
<sequence>MPMAIEPKATSVRLNRRDWLSQAAIAGLSPWLAGTALASQTASPTNTLIASWQSPNSNHIGLIDVDASQWRISRSLALPTRAHGLAVEGSGSVLALARRPGDWLLRWQPSTGKTQWQWIEGDRQFNGHVESSPQGDTLWTTETNLETAQGLLGVRERNSLKKIAEWSTQGMDPHALLVLPQSLGQIPAGSLIVANGGIPTLPETGRVKRGLDRMDASLIALNPHTGAVLGQWRLADPFLSIRHLAWDPVSRRLGIALQAEHLDSAQRLAAPVLAVWNGEQLLPATAQPSLRGYGGDICALPGGGFAVSCPRADTLALFTSAAVWRQNQPHRQVCALTEQRNQLWASGQDGVLSMTTPPTISVVSSAANAERLQFDNHWLNFN</sequence>
<gene>
    <name evidence="1" type="ORF">HC248_02678</name>
</gene>
<dbReference type="InterPro" id="IPR008311">
    <property type="entry name" value="UCP028101"/>
</dbReference>
<dbReference type="KEGG" id="pvac:HC248_02678"/>
<dbReference type="SUPFAM" id="SSF50969">
    <property type="entry name" value="YVTN repeat-like/Quinoprotein amine dehydrogenase"/>
    <property type="match status" value="1"/>
</dbReference>
<dbReference type="PROSITE" id="PS51318">
    <property type="entry name" value="TAT"/>
    <property type="match status" value="1"/>
</dbReference>
<reference evidence="1 2" key="1">
    <citation type="submission" date="2020-04" db="EMBL/GenBank/DDBJ databases">
        <title>Complete genome of a Psychrophilic, Marine, Gas Vacuolate Bacterium Polaromonas vacuolata KCTC 22033T.</title>
        <authorList>
            <person name="Hwang K."/>
            <person name="Kim K.M."/>
        </authorList>
    </citation>
    <scope>NUCLEOTIDE SEQUENCE [LARGE SCALE GENOMIC DNA]</scope>
    <source>
        <strain evidence="1 2">KCTC 22033</strain>
    </source>
</reference>
<keyword evidence="2" id="KW-1185">Reference proteome</keyword>
<dbReference type="AlphaFoldDB" id="A0A6H2HC29"/>
<dbReference type="EMBL" id="CP051461">
    <property type="protein sequence ID" value="QJC57353.1"/>
    <property type="molecule type" value="Genomic_DNA"/>
</dbReference>
<name>A0A6H2HC29_9BURK</name>
<evidence type="ECO:0000313" key="2">
    <source>
        <dbReference type="Proteomes" id="UP000502041"/>
    </source>
</evidence>
<accession>A0A6H2HC29</accession>
<evidence type="ECO:0008006" key="3">
    <source>
        <dbReference type="Google" id="ProtNLM"/>
    </source>
</evidence>
<dbReference type="InterPro" id="IPR011044">
    <property type="entry name" value="Quino_amine_DH_bsu"/>
</dbReference>
<dbReference type="Pfam" id="PF07433">
    <property type="entry name" value="DUF1513"/>
    <property type="match status" value="1"/>
</dbReference>
<organism evidence="1 2">
    <name type="scientific">Polaromonas vacuolata</name>
    <dbReference type="NCBI Taxonomy" id="37448"/>
    <lineage>
        <taxon>Bacteria</taxon>
        <taxon>Pseudomonadati</taxon>
        <taxon>Pseudomonadota</taxon>
        <taxon>Betaproteobacteria</taxon>
        <taxon>Burkholderiales</taxon>
        <taxon>Comamonadaceae</taxon>
        <taxon>Polaromonas</taxon>
    </lineage>
</organism>
<dbReference type="Proteomes" id="UP000502041">
    <property type="component" value="Chromosome"/>
</dbReference>
<protein>
    <recommendedName>
        <fullName evidence="3">DUF1513 domain-containing protein</fullName>
    </recommendedName>
</protein>
<proteinExistence type="predicted"/>
<dbReference type="InterPro" id="IPR006311">
    <property type="entry name" value="TAT_signal"/>
</dbReference>